<evidence type="ECO:0000313" key="2">
    <source>
        <dbReference type="EMBL" id="KUJ19437.1"/>
    </source>
</evidence>
<sequence length="96" mass="10991">SVKSVYTNPKDEKMASRQPMIEDMHGPEKKEQEEWAAKTLRLTGACPDAFSWRRVKGGYHCKGEHHFVTDDLMAENKGGVYLIGGDLETERWGPYY</sequence>
<reference evidence="2 3" key="1">
    <citation type="submission" date="2015-10" db="EMBL/GenBank/DDBJ databases">
        <title>Full genome of DAOMC 229536 Phialocephala scopiformis, a fungal endophyte of spruce producing the potent anti-insectan compound rugulosin.</title>
        <authorList>
            <consortium name="DOE Joint Genome Institute"/>
            <person name="Walker A.K."/>
            <person name="Frasz S.L."/>
            <person name="Seifert K.A."/>
            <person name="Miller J.D."/>
            <person name="Mondo S.J."/>
            <person name="Labutti K."/>
            <person name="Lipzen A."/>
            <person name="Dockter R."/>
            <person name="Kennedy M."/>
            <person name="Grigoriev I.V."/>
            <person name="Spatafora J.W."/>
        </authorList>
    </citation>
    <scope>NUCLEOTIDE SEQUENCE [LARGE SCALE GENOMIC DNA]</scope>
    <source>
        <strain evidence="2 3">CBS 120377</strain>
    </source>
</reference>
<organism evidence="2 3">
    <name type="scientific">Mollisia scopiformis</name>
    <name type="common">Conifer needle endophyte fungus</name>
    <name type="synonym">Phialocephala scopiformis</name>
    <dbReference type="NCBI Taxonomy" id="149040"/>
    <lineage>
        <taxon>Eukaryota</taxon>
        <taxon>Fungi</taxon>
        <taxon>Dikarya</taxon>
        <taxon>Ascomycota</taxon>
        <taxon>Pezizomycotina</taxon>
        <taxon>Leotiomycetes</taxon>
        <taxon>Helotiales</taxon>
        <taxon>Mollisiaceae</taxon>
        <taxon>Mollisia</taxon>
    </lineage>
</organism>
<feature type="non-terminal residue" evidence="2">
    <location>
        <position position="96"/>
    </location>
</feature>
<name>A0A194XI47_MOLSC</name>
<feature type="non-terminal residue" evidence="2">
    <location>
        <position position="1"/>
    </location>
</feature>
<dbReference type="KEGG" id="psco:LY89DRAFT_545211"/>
<dbReference type="InParanoid" id="A0A194XI47"/>
<accession>A0A194XI47</accession>
<evidence type="ECO:0000313" key="3">
    <source>
        <dbReference type="Proteomes" id="UP000070700"/>
    </source>
</evidence>
<dbReference type="EMBL" id="KQ947411">
    <property type="protein sequence ID" value="KUJ19437.1"/>
    <property type="molecule type" value="Genomic_DNA"/>
</dbReference>
<dbReference type="GeneID" id="28817960"/>
<dbReference type="RefSeq" id="XP_018073792.1">
    <property type="nucleotide sequence ID" value="XM_018208234.1"/>
</dbReference>
<feature type="compositionally biased region" description="Basic and acidic residues" evidence="1">
    <location>
        <begin position="9"/>
        <end position="30"/>
    </location>
</feature>
<proteinExistence type="predicted"/>
<gene>
    <name evidence="2" type="ORF">LY89DRAFT_545211</name>
</gene>
<feature type="region of interest" description="Disordered" evidence="1">
    <location>
        <begin position="1"/>
        <end position="30"/>
    </location>
</feature>
<evidence type="ECO:0000256" key="1">
    <source>
        <dbReference type="SAM" id="MobiDB-lite"/>
    </source>
</evidence>
<dbReference type="AlphaFoldDB" id="A0A194XI47"/>
<keyword evidence="3" id="KW-1185">Reference proteome</keyword>
<dbReference type="OrthoDB" id="4746642at2759"/>
<protein>
    <submittedName>
        <fullName evidence="2">Uncharacterized protein</fullName>
    </submittedName>
</protein>
<dbReference type="Proteomes" id="UP000070700">
    <property type="component" value="Unassembled WGS sequence"/>
</dbReference>